<keyword evidence="1" id="KW-0472">Membrane</keyword>
<dbReference type="AlphaFoldDB" id="A0A3L9YW03"/>
<gene>
    <name evidence="2" type="ORF">BXY75_1741</name>
</gene>
<evidence type="ECO:0008006" key="4">
    <source>
        <dbReference type="Google" id="ProtNLM"/>
    </source>
</evidence>
<dbReference type="EMBL" id="REFC01000012">
    <property type="protein sequence ID" value="RMA64856.1"/>
    <property type="molecule type" value="Genomic_DNA"/>
</dbReference>
<reference evidence="2 3" key="1">
    <citation type="submission" date="2018-10" db="EMBL/GenBank/DDBJ databases">
        <title>Genomic Encyclopedia of Archaeal and Bacterial Type Strains, Phase II (KMG-II): from individual species to whole genera.</title>
        <authorList>
            <person name="Goeker M."/>
        </authorList>
    </citation>
    <scope>NUCLEOTIDE SEQUENCE [LARGE SCALE GENOMIC DNA]</scope>
    <source>
        <strain evidence="2 3">DSM 23424</strain>
    </source>
</reference>
<sequence>MYREDRKEREVKLQFMKTNFIIILLFFFGIISCSKPYEVAKKENLGGYWEIQSVEMPDGTMKHFSFNAIVEFIEVTGDSGVRTKVSPQLDGTFITNETSEKFIVKIENDSLRLLYETPYDSWKETVIKATDSSLQVKNKENKLYSYRKFEKFNFE</sequence>
<evidence type="ECO:0000313" key="3">
    <source>
        <dbReference type="Proteomes" id="UP000271339"/>
    </source>
</evidence>
<feature type="transmembrane region" description="Helical" evidence="1">
    <location>
        <begin position="20"/>
        <end position="37"/>
    </location>
</feature>
<organism evidence="2 3">
    <name type="scientific">Ulvibacter antarcticus</name>
    <dbReference type="NCBI Taxonomy" id="442714"/>
    <lineage>
        <taxon>Bacteria</taxon>
        <taxon>Pseudomonadati</taxon>
        <taxon>Bacteroidota</taxon>
        <taxon>Flavobacteriia</taxon>
        <taxon>Flavobacteriales</taxon>
        <taxon>Flavobacteriaceae</taxon>
        <taxon>Ulvibacter</taxon>
    </lineage>
</organism>
<dbReference type="Proteomes" id="UP000271339">
    <property type="component" value="Unassembled WGS sequence"/>
</dbReference>
<name>A0A3L9YW03_9FLAO</name>
<accession>A0A3L9YW03</accession>
<protein>
    <recommendedName>
        <fullName evidence="4">Lipocalin-like protein</fullName>
    </recommendedName>
</protein>
<keyword evidence="3" id="KW-1185">Reference proteome</keyword>
<comment type="caution">
    <text evidence="2">The sequence shown here is derived from an EMBL/GenBank/DDBJ whole genome shotgun (WGS) entry which is preliminary data.</text>
</comment>
<proteinExistence type="predicted"/>
<evidence type="ECO:0000313" key="2">
    <source>
        <dbReference type="EMBL" id="RMA64856.1"/>
    </source>
</evidence>
<keyword evidence="1" id="KW-1133">Transmembrane helix</keyword>
<dbReference type="PROSITE" id="PS51257">
    <property type="entry name" value="PROKAR_LIPOPROTEIN"/>
    <property type="match status" value="1"/>
</dbReference>
<keyword evidence="1" id="KW-0812">Transmembrane</keyword>
<evidence type="ECO:0000256" key="1">
    <source>
        <dbReference type="SAM" id="Phobius"/>
    </source>
</evidence>